<accession>A0A849I6A0</accession>
<dbReference type="Pfam" id="PF13409">
    <property type="entry name" value="GST_N_2"/>
    <property type="match status" value="1"/>
</dbReference>
<dbReference type="EMBL" id="JABEPP010000003">
    <property type="protein sequence ID" value="NNM72908.1"/>
    <property type="molecule type" value="Genomic_DNA"/>
</dbReference>
<dbReference type="SUPFAM" id="SSF47616">
    <property type="entry name" value="GST C-terminal domain-like"/>
    <property type="match status" value="1"/>
</dbReference>
<dbReference type="InterPro" id="IPR040079">
    <property type="entry name" value="Glutathione_S-Trfase"/>
</dbReference>
<evidence type="ECO:0000313" key="6">
    <source>
        <dbReference type="Proteomes" id="UP000564885"/>
    </source>
</evidence>
<dbReference type="Gene3D" id="3.40.30.10">
    <property type="entry name" value="Glutaredoxin"/>
    <property type="match status" value="1"/>
</dbReference>
<organism evidence="5 6">
    <name type="scientific">Enterovirga aerilata</name>
    <dbReference type="NCBI Taxonomy" id="2730920"/>
    <lineage>
        <taxon>Bacteria</taxon>
        <taxon>Pseudomonadati</taxon>
        <taxon>Pseudomonadota</taxon>
        <taxon>Alphaproteobacteria</taxon>
        <taxon>Hyphomicrobiales</taxon>
        <taxon>Methylobacteriaceae</taxon>
        <taxon>Enterovirga</taxon>
    </lineage>
</organism>
<dbReference type="SFLD" id="SFLDS00019">
    <property type="entry name" value="Glutathione_Transferase_(cytos"/>
    <property type="match status" value="1"/>
</dbReference>
<dbReference type="PROSITE" id="PS50404">
    <property type="entry name" value="GST_NTER"/>
    <property type="match status" value="1"/>
</dbReference>
<dbReference type="InterPro" id="IPR036249">
    <property type="entry name" value="Thioredoxin-like_sf"/>
</dbReference>
<dbReference type="Pfam" id="PF00043">
    <property type="entry name" value="GST_C"/>
    <property type="match status" value="1"/>
</dbReference>
<evidence type="ECO:0000259" key="4">
    <source>
        <dbReference type="PROSITE" id="PS50405"/>
    </source>
</evidence>
<evidence type="ECO:0000256" key="1">
    <source>
        <dbReference type="ARBA" id="ARBA00007409"/>
    </source>
</evidence>
<feature type="domain" description="GST C-terminal" evidence="4">
    <location>
        <begin position="86"/>
        <end position="206"/>
    </location>
</feature>
<dbReference type="InterPro" id="IPR004046">
    <property type="entry name" value="GST_C"/>
</dbReference>
<keyword evidence="6" id="KW-1185">Reference proteome</keyword>
<evidence type="ECO:0000256" key="2">
    <source>
        <dbReference type="ARBA" id="ARBA00022679"/>
    </source>
</evidence>
<comment type="caution">
    <text evidence="5">The sequence shown here is derived from an EMBL/GenBank/DDBJ whole genome shotgun (WGS) entry which is preliminary data.</text>
</comment>
<gene>
    <name evidence="5" type="ORF">HJG44_11020</name>
</gene>
<dbReference type="AlphaFoldDB" id="A0A849I6A0"/>
<protein>
    <submittedName>
        <fullName evidence="5">Glutathione S-transferase family protein</fullName>
    </submittedName>
</protein>
<evidence type="ECO:0000313" key="5">
    <source>
        <dbReference type="EMBL" id="NNM72908.1"/>
    </source>
</evidence>
<comment type="similarity">
    <text evidence="1">Belongs to the GST superfamily.</text>
</comment>
<proteinExistence type="inferred from homology"/>
<dbReference type="GO" id="GO:0016740">
    <property type="term" value="F:transferase activity"/>
    <property type="evidence" value="ECO:0007669"/>
    <property type="project" value="UniProtKB-KW"/>
</dbReference>
<dbReference type="PANTHER" id="PTHR44051">
    <property type="entry name" value="GLUTATHIONE S-TRANSFERASE-RELATED"/>
    <property type="match status" value="1"/>
</dbReference>
<dbReference type="InterPro" id="IPR036282">
    <property type="entry name" value="Glutathione-S-Trfase_C_sf"/>
</dbReference>
<dbReference type="Proteomes" id="UP000564885">
    <property type="component" value="Unassembled WGS sequence"/>
</dbReference>
<dbReference type="FunFam" id="3.40.30.10:FF:000039">
    <property type="entry name" value="Glutathione S-transferase domain"/>
    <property type="match status" value="1"/>
</dbReference>
<dbReference type="SFLD" id="SFLDG01150">
    <property type="entry name" value="Main.1:_Beta-like"/>
    <property type="match status" value="1"/>
</dbReference>
<dbReference type="PROSITE" id="PS50405">
    <property type="entry name" value="GST_CTER"/>
    <property type="match status" value="1"/>
</dbReference>
<dbReference type="PANTHER" id="PTHR44051:SF19">
    <property type="entry name" value="DISULFIDE-BOND OXIDOREDUCTASE YFCG"/>
    <property type="match status" value="1"/>
</dbReference>
<dbReference type="SFLD" id="SFLDG00358">
    <property type="entry name" value="Main_(cytGST)"/>
    <property type="match status" value="1"/>
</dbReference>
<sequence length="206" mass="23388">MLKVWGRLSSINVQKVVWCLDEIGLPYERMEAGGEFGLVNTPDYRAMNPNGLVPTIEEDGFVLWESNAIVRYLAAKHPRTGLWPEDLRIRADADRWMDWQATTATPALRDAFWGLIRTPPEKRDEALIRRSVGKTDENMGILDRWLANRPYLAGDVFTAGDVAVGCFVHRWLNMPVERSAMPHVEAWHGRLKARPGARQILSLPVS</sequence>
<evidence type="ECO:0000259" key="3">
    <source>
        <dbReference type="PROSITE" id="PS50404"/>
    </source>
</evidence>
<dbReference type="CDD" id="cd03180">
    <property type="entry name" value="GST_C_2"/>
    <property type="match status" value="1"/>
</dbReference>
<keyword evidence="2 5" id="KW-0808">Transferase</keyword>
<dbReference type="CDD" id="cd03047">
    <property type="entry name" value="GST_N_2"/>
    <property type="match status" value="1"/>
</dbReference>
<dbReference type="SUPFAM" id="SSF52833">
    <property type="entry name" value="Thioredoxin-like"/>
    <property type="match status" value="1"/>
</dbReference>
<dbReference type="InterPro" id="IPR010987">
    <property type="entry name" value="Glutathione-S-Trfase_C-like"/>
</dbReference>
<dbReference type="RefSeq" id="WP_171218422.1">
    <property type="nucleotide sequence ID" value="NZ_JABEPP010000003.1"/>
</dbReference>
<feature type="domain" description="GST N-terminal" evidence="3">
    <location>
        <begin position="1"/>
        <end position="81"/>
    </location>
</feature>
<dbReference type="InterPro" id="IPR004045">
    <property type="entry name" value="Glutathione_S-Trfase_N"/>
</dbReference>
<name>A0A849I6A0_9HYPH</name>
<reference evidence="5 6" key="1">
    <citation type="submission" date="2020-04" db="EMBL/GenBank/DDBJ databases">
        <title>Enterovirga sp. isolate from soil.</title>
        <authorList>
            <person name="Chea S."/>
            <person name="Kim D.-U."/>
        </authorList>
    </citation>
    <scope>NUCLEOTIDE SEQUENCE [LARGE SCALE GENOMIC DNA]</scope>
    <source>
        <strain evidence="5 6">DB1703</strain>
    </source>
</reference>
<dbReference type="Gene3D" id="1.20.1050.10">
    <property type="match status" value="1"/>
</dbReference>